<reference evidence="1 2" key="1">
    <citation type="journal article" date="2019" name="Commun. Biol.">
        <title>The bagworm genome reveals a unique fibroin gene that provides high tensile strength.</title>
        <authorList>
            <person name="Kono N."/>
            <person name="Nakamura H."/>
            <person name="Ohtoshi R."/>
            <person name="Tomita M."/>
            <person name="Numata K."/>
            <person name="Arakawa K."/>
        </authorList>
    </citation>
    <scope>NUCLEOTIDE SEQUENCE [LARGE SCALE GENOMIC DNA]</scope>
</reference>
<dbReference type="AlphaFoldDB" id="A0A4C1VEU0"/>
<organism evidence="1 2">
    <name type="scientific">Eumeta variegata</name>
    <name type="common">Bagworm moth</name>
    <name type="synonym">Eumeta japonica</name>
    <dbReference type="NCBI Taxonomy" id="151549"/>
    <lineage>
        <taxon>Eukaryota</taxon>
        <taxon>Metazoa</taxon>
        <taxon>Ecdysozoa</taxon>
        <taxon>Arthropoda</taxon>
        <taxon>Hexapoda</taxon>
        <taxon>Insecta</taxon>
        <taxon>Pterygota</taxon>
        <taxon>Neoptera</taxon>
        <taxon>Endopterygota</taxon>
        <taxon>Lepidoptera</taxon>
        <taxon>Glossata</taxon>
        <taxon>Ditrysia</taxon>
        <taxon>Tineoidea</taxon>
        <taxon>Psychidae</taxon>
        <taxon>Oiketicinae</taxon>
        <taxon>Eumeta</taxon>
    </lineage>
</organism>
<gene>
    <name evidence="1" type="ORF">EVAR_22806_1</name>
</gene>
<dbReference type="Proteomes" id="UP000299102">
    <property type="component" value="Unassembled WGS sequence"/>
</dbReference>
<sequence length="88" mass="9921">MARHDSAPTADGRPRPKVRHLTFYYANNARRVIRLRKSIDSPACHLSAVTRRPIETRRVAALASRAIVVRLLFSVKRLIANCLACIDV</sequence>
<proteinExistence type="predicted"/>
<dbReference type="EMBL" id="BGZK01000332">
    <property type="protein sequence ID" value="GBP37346.1"/>
    <property type="molecule type" value="Genomic_DNA"/>
</dbReference>
<evidence type="ECO:0000313" key="2">
    <source>
        <dbReference type="Proteomes" id="UP000299102"/>
    </source>
</evidence>
<accession>A0A4C1VEU0</accession>
<protein>
    <submittedName>
        <fullName evidence="1">Uncharacterized protein</fullName>
    </submittedName>
</protein>
<comment type="caution">
    <text evidence="1">The sequence shown here is derived from an EMBL/GenBank/DDBJ whole genome shotgun (WGS) entry which is preliminary data.</text>
</comment>
<keyword evidence="2" id="KW-1185">Reference proteome</keyword>
<evidence type="ECO:0000313" key="1">
    <source>
        <dbReference type="EMBL" id="GBP37346.1"/>
    </source>
</evidence>
<name>A0A4C1VEU0_EUMVA</name>